<feature type="transmembrane region" description="Helical" evidence="3">
    <location>
        <begin position="12"/>
        <end position="33"/>
    </location>
</feature>
<keyword evidence="5" id="KW-1185">Reference proteome</keyword>
<dbReference type="InterPro" id="IPR012902">
    <property type="entry name" value="N_methyl_site"/>
</dbReference>
<dbReference type="GO" id="GO:0009986">
    <property type="term" value="C:cell surface"/>
    <property type="evidence" value="ECO:0007669"/>
    <property type="project" value="UniProtKB-SubCell"/>
</dbReference>
<dbReference type="InterPro" id="IPR045584">
    <property type="entry name" value="Pilin-like"/>
</dbReference>
<dbReference type="AlphaFoldDB" id="A0A292YGK5"/>
<dbReference type="SUPFAM" id="SSF54523">
    <property type="entry name" value="Pili subunits"/>
    <property type="match status" value="1"/>
</dbReference>
<proteinExistence type="predicted"/>
<keyword evidence="3" id="KW-0472">Membrane</keyword>
<gene>
    <name evidence="4" type="ORF">EFBL_0107</name>
</gene>
<dbReference type="Proteomes" id="UP000217785">
    <property type="component" value="Unassembled WGS sequence"/>
</dbReference>
<dbReference type="GO" id="GO:0030420">
    <property type="term" value="P:establishment of competence for transformation"/>
    <property type="evidence" value="ECO:0007669"/>
    <property type="project" value="UniProtKB-KW"/>
</dbReference>
<organism evidence="4 5">
    <name type="scientific">Effusibacillus lacus</name>
    <dbReference type="NCBI Taxonomy" id="1348429"/>
    <lineage>
        <taxon>Bacteria</taxon>
        <taxon>Bacillati</taxon>
        <taxon>Bacillota</taxon>
        <taxon>Bacilli</taxon>
        <taxon>Bacillales</taxon>
        <taxon>Alicyclobacillaceae</taxon>
        <taxon>Effusibacillus</taxon>
    </lineage>
</organism>
<evidence type="ECO:0000256" key="2">
    <source>
        <dbReference type="ARBA" id="ARBA00023287"/>
    </source>
</evidence>
<dbReference type="Pfam" id="PF07963">
    <property type="entry name" value="N_methyl"/>
    <property type="match status" value="1"/>
</dbReference>
<reference evidence="5" key="1">
    <citation type="submission" date="2017-07" db="EMBL/GenBank/DDBJ databases">
        <title>Draft genome sequence of Effusibacillus lacus strain skLN1.</title>
        <authorList>
            <person name="Watanabe M."/>
            <person name="Kojima H."/>
            <person name="Fukui M."/>
        </authorList>
    </citation>
    <scope>NUCLEOTIDE SEQUENCE [LARGE SCALE GENOMIC DNA]</scope>
    <source>
        <strain evidence="5">skLN1</strain>
    </source>
</reference>
<evidence type="ECO:0000313" key="4">
    <source>
        <dbReference type="EMBL" id="GAX88498.1"/>
    </source>
</evidence>
<keyword evidence="2" id="KW-0178">Competence</keyword>
<evidence type="ECO:0000313" key="5">
    <source>
        <dbReference type="Proteomes" id="UP000217785"/>
    </source>
</evidence>
<dbReference type="EMBL" id="BDUF01000003">
    <property type="protein sequence ID" value="GAX88498.1"/>
    <property type="molecule type" value="Genomic_DNA"/>
</dbReference>
<protein>
    <recommendedName>
        <fullName evidence="6">Prepilin-type N-terminal cleavage/methylation domain-containing protein</fullName>
    </recommendedName>
</protein>
<evidence type="ECO:0000256" key="1">
    <source>
        <dbReference type="ARBA" id="ARBA00004241"/>
    </source>
</evidence>
<comment type="subcellular location">
    <subcellularLocation>
        <location evidence="1">Cell surface</location>
    </subcellularLocation>
</comment>
<evidence type="ECO:0000256" key="3">
    <source>
        <dbReference type="SAM" id="Phobius"/>
    </source>
</evidence>
<evidence type="ECO:0008006" key="6">
    <source>
        <dbReference type="Google" id="ProtNLM"/>
    </source>
</evidence>
<keyword evidence="3" id="KW-1133">Transmembrane helix</keyword>
<accession>A0A292YGK5</accession>
<name>A0A292YGK5_9BACL</name>
<dbReference type="RefSeq" id="WP_096180184.1">
    <property type="nucleotide sequence ID" value="NZ_BDUF01000003.1"/>
</dbReference>
<keyword evidence="3" id="KW-0812">Transmembrane</keyword>
<sequence length="143" mass="16188">MQNRLSERGYSLVEVLASMVIVMVLLLPVMGYFTDGYRGVKQSGDRTQVVTVAGRTMESLYNWMNGQWKTLSLDKSGNPQDVNFAALNIDDPPPGVQITVSYTYDSDRNGWNTRVACRWRPNGADQDQTYVLTSFYGDYDHDD</sequence>
<comment type="caution">
    <text evidence="4">The sequence shown here is derived from an EMBL/GenBank/DDBJ whole genome shotgun (WGS) entry which is preliminary data.</text>
</comment>